<dbReference type="EMBL" id="KQ474082">
    <property type="protein sequence ID" value="KPV73733.1"/>
    <property type="molecule type" value="Genomic_DNA"/>
</dbReference>
<protein>
    <recommendedName>
        <fullName evidence="4">Cyclin N-terminal domain-containing protein</fullName>
    </recommendedName>
</protein>
<dbReference type="GO" id="GO:0019901">
    <property type="term" value="F:protein kinase binding"/>
    <property type="evidence" value="ECO:0007669"/>
    <property type="project" value="InterPro"/>
</dbReference>
<dbReference type="PANTHER" id="PTHR15615">
    <property type="match status" value="1"/>
</dbReference>
<dbReference type="Gene3D" id="1.10.472.10">
    <property type="entry name" value="Cyclin-like"/>
    <property type="match status" value="1"/>
</dbReference>
<dbReference type="Pfam" id="PF08613">
    <property type="entry name" value="Cyclin"/>
    <property type="match status" value="1"/>
</dbReference>
<dbReference type="OrthoDB" id="244495at2759"/>
<keyword evidence="3" id="KW-1185">Reference proteome</keyword>
<reference evidence="2 3" key="1">
    <citation type="journal article" date="2015" name="Front. Microbiol.">
        <title>Genome sequence of the plant growth promoting endophytic yeast Rhodotorula graminis WP1.</title>
        <authorList>
            <person name="Firrincieli A."/>
            <person name="Otillar R."/>
            <person name="Salamov A."/>
            <person name="Schmutz J."/>
            <person name="Khan Z."/>
            <person name="Redman R.S."/>
            <person name="Fleck N.D."/>
            <person name="Lindquist E."/>
            <person name="Grigoriev I.V."/>
            <person name="Doty S.L."/>
        </authorList>
    </citation>
    <scope>NUCLEOTIDE SEQUENCE [LARGE SCALE GENOMIC DNA]</scope>
    <source>
        <strain evidence="2 3">WP1</strain>
    </source>
</reference>
<dbReference type="Proteomes" id="UP000053890">
    <property type="component" value="Unassembled WGS sequence"/>
</dbReference>
<proteinExistence type="predicted"/>
<feature type="region of interest" description="Disordered" evidence="1">
    <location>
        <begin position="570"/>
        <end position="607"/>
    </location>
</feature>
<name>A0A0N8PZZ9_RHOGW</name>
<dbReference type="GO" id="GO:0000307">
    <property type="term" value="C:cyclin-dependent protein kinase holoenzyme complex"/>
    <property type="evidence" value="ECO:0007669"/>
    <property type="project" value="TreeGrafter"/>
</dbReference>
<dbReference type="GeneID" id="28978009"/>
<dbReference type="CDD" id="cd20557">
    <property type="entry name" value="CYCLIN_ScPCL1-like"/>
    <property type="match status" value="1"/>
</dbReference>
<dbReference type="RefSeq" id="XP_018269782.1">
    <property type="nucleotide sequence ID" value="XM_018417561.1"/>
</dbReference>
<feature type="region of interest" description="Disordered" evidence="1">
    <location>
        <begin position="619"/>
        <end position="681"/>
    </location>
</feature>
<dbReference type="PANTHER" id="PTHR15615:SF27">
    <property type="entry name" value="PHO85 CYCLIN CLG1"/>
    <property type="match status" value="1"/>
</dbReference>
<dbReference type="SUPFAM" id="SSF47954">
    <property type="entry name" value="Cyclin-like"/>
    <property type="match status" value="1"/>
</dbReference>
<evidence type="ECO:0008006" key="4">
    <source>
        <dbReference type="Google" id="ProtNLM"/>
    </source>
</evidence>
<feature type="compositionally biased region" description="Low complexity" evidence="1">
    <location>
        <begin position="21"/>
        <end position="32"/>
    </location>
</feature>
<feature type="compositionally biased region" description="Basic residues" evidence="1">
    <location>
        <begin position="632"/>
        <end position="643"/>
    </location>
</feature>
<feature type="region of interest" description="Disordered" evidence="1">
    <location>
        <begin position="399"/>
        <end position="500"/>
    </location>
</feature>
<evidence type="ECO:0000313" key="3">
    <source>
        <dbReference type="Proteomes" id="UP000053890"/>
    </source>
</evidence>
<feature type="region of interest" description="Disordered" evidence="1">
    <location>
        <begin position="215"/>
        <end position="236"/>
    </location>
</feature>
<dbReference type="AlphaFoldDB" id="A0A0N8PZZ9"/>
<dbReference type="STRING" id="578459.A0A0N8PZZ9"/>
<feature type="compositionally biased region" description="Polar residues" evidence="1">
    <location>
        <begin position="478"/>
        <end position="490"/>
    </location>
</feature>
<sequence length="761" mass="80481">MSPDSHQHKRRRVHGDDDRLPVAVPPLAVHAAPPSPPSPTLSSVSALALFAAEMVAWLWFAPSPGAGAGAGRGGGGSPETMAVDRGQVRPTDRFVRFCQEVLATTQVSESVVILALLFISRLKQRNPINGAPGSEYRLAVTGLMLANKILDDNTYTAQTWSQVSSLELKPLVAGEAEFLRGLNWSLHVTGRDFEAWRKLLDGHVAARKARLGRLGGLDKAPRRSSSSVRARERERVKHGDLHGLGIGLEGDAARAPPSMLSLPPISAAVAERYPVGRPGFTASAHTTPTSAFASYQLGNSSAPPKAHPASSAPLPQYGLPAHASGEAVRNPLDVSPTTIAFYRRNSGMRASAPSAVHGVKRSGDEAFAHEPPMPSYVAAALPLHVQQAAQHMPDMVRSYSAGPAASSAPPPGVQQQQQQPPYSHYGPGPSPFYLHPAHHVTPIPFSVSSSPHASRPSSSSSGISGHPPPAPFYFPEPQQMSPAGFSTLSDAFSPRYERDTRRRLRQGTATLDYYSLAAGHGLGHLRQTLPPPPVAWPVVQPQYYYPAPGYAPVALGHQPPAPHAIPFSASTSPTAPPPFDTFAFQHHHQQQQHRQQRHPLSTPPQAYYGGALAAPFMTASTSQSSAMPPPRPHGHQHGAHRRTSSGGHSGRGAAGAPGGASPLDLTSTPGGGGAQSYSPTTVPSGLGAPYYAHPPPQHAHAHPHAYALAQHGFAWPPQPPAGLVHAHQVQQQQPQQPLAPAPAGYYSAYSNAGVPGVYYRG</sequence>
<gene>
    <name evidence="2" type="ORF">RHOBADRAFT_54921</name>
</gene>
<dbReference type="GO" id="GO:0016538">
    <property type="term" value="F:cyclin-dependent protein serine/threonine kinase regulator activity"/>
    <property type="evidence" value="ECO:0007669"/>
    <property type="project" value="TreeGrafter"/>
</dbReference>
<feature type="compositionally biased region" description="Basic residues" evidence="1">
    <location>
        <begin position="585"/>
        <end position="597"/>
    </location>
</feature>
<organism evidence="2 3">
    <name type="scientific">Rhodotorula graminis (strain WP1)</name>
    <dbReference type="NCBI Taxonomy" id="578459"/>
    <lineage>
        <taxon>Eukaryota</taxon>
        <taxon>Fungi</taxon>
        <taxon>Dikarya</taxon>
        <taxon>Basidiomycota</taxon>
        <taxon>Pucciniomycotina</taxon>
        <taxon>Microbotryomycetes</taxon>
        <taxon>Sporidiobolales</taxon>
        <taxon>Sporidiobolaceae</taxon>
        <taxon>Rhodotorula</taxon>
    </lineage>
</organism>
<feature type="compositionally biased region" description="Low complexity" evidence="1">
    <location>
        <begin position="399"/>
        <end position="427"/>
    </location>
</feature>
<feature type="compositionally biased region" description="Gly residues" evidence="1">
    <location>
        <begin position="647"/>
        <end position="658"/>
    </location>
</feature>
<feature type="compositionally biased region" description="Low complexity" evidence="1">
    <location>
        <begin position="443"/>
        <end position="465"/>
    </location>
</feature>
<dbReference type="OMA" id="EFSSTMV"/>
<evidence type="ECO:0000313" key="2">
    <source>
        <dbReference type="EMBL" id="KPV73733.1"/>
    </source>
</evidence>
<feature type="region of interest" description="Disordered" evidence="1">
    <location>
        <begin position="1"/>
        <end position="38"/>
    </location>
</feature>
<dbReference type="InterPro" id="IPR036915">
    <property type="entry name" value="Cyclin-like_sf"/>
</dbReference>
<dbReference type="InterPro" id="IPR013922">
    <property type="entry name" value="Cyclin_PHO80-like"/>
</dbReference>
<evidence type="ECO:0000256" key="1">
    <source>
        <dbReference type="SAM" id="MobiDB-lite"/>
    </source>
</evidence>
<dbReference type="GO" id="GO:0005634">
    <property type="term" value="C:nucleus"/>
    <property type="evidence" value="ECO:0007669"/>
    <property type="project" value="TreeGrafter"/>
</dbReference>
<accession>A0A0N8PZZ9</accession>